<dbReference type="PROSITE" id="PS51186">
    <property type="entry name" value="GNAT"/>
    <property type="match status" value="1"/>
</dbReference>
<comment type="catalytic activity">
    <reaction evidence="6">
        <text>dopamine + (9Z)-octadecenoyl-CoA = N-(9Z-octadecanoyl)-dopamine + CoA + H(+)</text>
        <dbReference type="Rhea" id="RHEA:51380"/>
        <dbReference type="ChEBI" id="CHEBI:15378"/>
        <dbReference type="ChEBI" id="CHEBI:31883"/>
        <dbReference type="ChEBI" id="CHEBI:57287"/>
        <dbReference type="ChEBI" id="CHEBI:57387"/>
        <dbReference type="ChEBI" id="CHEBI:59905"/>
    </reaction>
    <physiologicalReaction direction="left-to-right" evidence="6">
        <dbReference type="Rhea" id="RHEA:51381"/>
    </physiologicalReaction>
</comment>
<dbReference type="Pfam" id="PF00583">
    <property type="entry name" value="Acetyltransf_1"/>
    <property type="match status" value="1"/>
</dbReference>
<keyword evidence="1" id="KW-0808">Transferase</keyword>
<protein>
    <recommendedName>
        <fullName evidence="5">aralkylamine N-acetyltransferase</fullName>
        <ecNumber evidence="5">2.3.1.87</ecNumber>
    </recommendedName>
</protein>
<evidence type="ECO:0000256" key="11">
    <source>
        <dbReference type="ARBA" id="ARBA00052178"/>
    </source>
</evidence>
<evidence type="ECO:0000256" key="2">
    <source>
        <dbReference type="ARBA" id="ARBA00023315"/>
    </source>
</evidence>
<feature type="domain" description="N-acetyltransferase" evidence="14">
    <location>
        <begin position="69"/>
        <end position="208"/>
    </location>
</feature>
<organism evidence="15">
    <name type="scientific">Sipha flava</name>
    <name type="common">yellow sugarcane aphid</name>
    <dbReference type="NCBI Taxonomy" id="143950"/>
    <lineage>
        <taxon>Eukaryota</taxon>
        <taxon>Metazoa</taxon>
        <taxon>Ecdysozoa</taxon>
        <taxon>Arthropoda</taxon>
        <taxon>Hexapoda</taxon>
        <taxon>Insecta</taxon>
        <taxon>Pterygota</taxon>
        <taxon>Neoptera</taxon>
        <taxon>Paraneoptera</taxon>
        <taxon>Hemiptera</taxon>
        <taxon>Sternorrhyncha</taxon>
        <taxon>Aphidomorpha</taxon>
        <taxon>Aphidoidea</taxon>
        <taxon>Aphididae</taxon>
        <taxon>Sipha</taxon>
    </lineage>
</organism>
<reference evidence="15" key="1">
    <citation type="submission" date="2018-04" db="EMBL/GenBank/DDBJ databases">
        <title>Transcriptome assembly of Sipha flava.</title>
        <authorList>
            <person name="Scully E.D."/>
            <person name="Geib S.M."/>
            <person name="Palmer N.A."/>
            <person name="Koch K."/>
            <person name="Bradshaw J."/>
            <person name="Heng-Moss T."/>
            <person name="Sarath G."/>
        </authorList>
    </citation>
    <scope>NUCLEOTIDE SEQUENCE</scope>
</reference>
<comment type="catalytic activity">
    <reaction evidence="10">
        <text>serotonin + (9Z)-octadecenoyl-CoA = N-(9Z-octadecenoyl)-serotonin + CoA + H(+)</text>
        <dbReference type="Rhea" id="RHEA:51392"/>
        <dbReference type="ChEBI" id="CHEBI:15378"/>
        <dbReference type="ChEBI" id="CHEBI:57287"/>
        <dbReference type="ChEBI" id="CHEBI:57387"/>
        <dbReference type="ChEBI" id="CHEBI:134064"/>
        <dbReference type="ChEBI" id="CHEBI:350546"/>
    </reaction>
    <physiologicalReaction direction="left-to-right" evidence="10">
        <dbReference type="Rhea" id="RHEA:51393"/>
    </physiologicalReaction>
</comment>
<keyword evidence="2" id="KW-0012">Acyltransferase</keyword>
<evidence type="ECO:0000256" key="6">
    <source>
        <dbReference type="ARBA" id="ARBA00050189"/>
    </source>
</evidence>
<sequence>MDEVNKTKLSYNITPITDNYVPAIISLLKNSFFLDEPLNKSIGLTEEIRSVIQLEEYCKTYLLTGISFMAVSDNNEIIGVILNNIMCRDDITENEVEVFDESLQFNKILIILDKVQREANVFGQYPNANRIMDLKIITVDKAYRGQGICKALVNKTRELALELECQIIYVECSSHFTAKTAEKLGFKCIYSLSYLDYVNEQGEAIFNTQSPHRHFKVYALQL</sequence>
<comment type="catalytic activity">
    <reaction evidence="7">
        <text>serotonin + octadecanoyl-CoA = N-octadecanoyl-serotonin + CoA + H(+)</text>
        <dbReference type="Rhea" id="RHEA:51400"/>
        <dbReference type="ChEBI" id="CHEBI:15378"/>
        <dbReference type="ChEBI" id="CHEBI:57287"/>
        <dbReference type="ChEBI" id="CHEBI:57394"/>
        <dbReference type="ChEBI" id="CHEBI:134065"/>
        <dbReference type="ChEBI" id="CHEBI:350546"/>
    </reaction>
    <physiologicalReaction direction="left-to-right" evidence="7">
        <dbReference type="Rhea" id="RHEA:51401"/>
    </physiologicalReaction>
</comment>
<gene>
    <name evidence="15" type="ORF">g.25700</name>
</gene>
<comment type="pathway">
    <text evidence="3">Aromatic compound metabolism; melatonin biosynthesis; melatonin from serotonin: step 1/2.</text>
</comment>
<proteinExistence type="inferred from homology"/>
<evidence type="ECO:0000256" key="8">
    <source>
        <dbReference type="ARBA" id="ARBA00051284"/>
    </source>
</evidence>
<accession>A0A2S2QAQ0</accession>
<evidence type="ECO:0000256" key="7">
    <source>
        <dbReference type="ARBA" id="ARBA00050849"/>
    </source>
</evidence>
<evidence type="ECO:0000256" key="13">
    <source>
        <dbReference type="ARBA" id="ARBA00052491"/>
    </source>
</evidence>
<comment type="catalytic activity">
    <reaction evidence="12">
        <text>dopamine + hexadecanoyl-CoA = N-hexadecanoyl-dopamine + CoA + H(+)</text>
        <dbReference type="Rhea" id="RHEA:51376"/>
        <dbReference type="ChEBI" id="CHEBI:15378"/>
        <dbReference type="ChEBI" id="CHEBI:57287"/>
        <dbReference type="ChEBI" id="CHEBI:57379"/>
        <dbReference type="ChEBI" id="CHEBI:59905"/>
        <dbReference type="ChEBI" id="CHEBI:134058"/>
    </reaction>
    <physiologicalReaction direction="left-to-right" evidence="12">
        <dbReference type="Rhea" id="RHEA:51377"/>
    </physiologicalReaction>
</comment>
<dbReference type="PANTHER" id="PTHR20905">
    <property type="entry name" value="N-ACETYLTRANSFERASE-RELATED"/>
    <property type="match status" value="1"/>
</dbReference>
<evidence type="ECO:0000256" key="5">
    <source>
        <dbReference type="ARBA" id="ARBA00039114"/>
    </source>
</evidence>
<comment type="similarity">
    <text evidence="4">Belongs to the acetyltransferase family. AANAT subfamily.</text>
</comment>
<evidence type="ECO:0000313" key="15">
    <source>
        <dbReference type="EMBL" id="MBY74829.1"/>
    </source>
</evidence>
<dbReference type="OrthoDB" id="41532at2759"/>
<evidence type="ECO:0000256" key="4">
    <source>
        <dbReference type="ARBA" id="ARBA00038182"/>
    </source>
</evidence>
<dbReference type="PANTHER" id="PTHR20905:SF1">
    <property type="entry name" value="AT07410P-RELATED"/>
    <property type="match status" value="1"/>
</dbReference>
<comment type="catalytic activity">
    <reaction evidence="11">
        <text>serotonin + hexadecanoyl-CoA = N-hexadecanoyl-serotonin + CoA + H(+)</text>
        <dbReference type="Rhea" id="RHEA:51384"/>
        <dbReference type="ChEBI" id="CHEBI:15378"/>
        <dbReference type="ChEBI" id="CHEBI:57287"/>
        <dbReference type="ChEBI" id="CHEBI:57379"/>
        <dbReference type="ChEBI" id="CHEBI:134059"/>
        <dbReference type="ChEBI" id="CHEBI:350546"/>
    </reaction>
    <physiologicalReaction direction="left-to-right" evidence="11">
        <dbReference type="Rhea" id="RHEA:51385"/>
    </physiologicalReaction>
</comment>
<dbReference type="EMBL" id="GGMS01005626">
    <property type="protein sequence ID" value="MBY74829.1"/>
    <property type="molecule type" value="Transcribed_RNA"/>
</dbReference>
<dbReference type="InterPro" id="IPR016181">
    <property type="entry name" value="Acyl_CoA_acyltransferase"/>
</dbReference>
<comment type="catalytic activity">
    <reaction evidence="13">
        <text>serotonin + acetyl-CoA = N-acetylserotonin + CoA + H(+)</text>
        <dbReference type="Rhea" id="RHEA:25217"/>
        <dbReference type="ChEBI" id="CHEBI:15378"/>
        <dbReference type="ChEBI" id="CHEBI:17697"/>
        <dbReference type="ChEBI" id="CHEBI:57287"/>
        <dbReference type="ChEBI" id="CHEBI:57288"/>
        <dbReference type="ChEBI" id="CHEBI:350546"/>
        <dbReference type="EC" id="2.3.1.87"/>
    </reaction>
    <physiologicalReaction direction="left-to-right" evidence="13">
        <dbReference type="Rhea" id="RHEA:25218"/>
    </physiologicalReaction>
</comment>
<evidence type="ECO:0000256" key="12">
    <source>
        <dbReference type="ARBA" id="ARBA00052335"/>
    </source>
</evidence>
<dbReference type="SUPFAM" id="SSF55729">
    <property type="entry name" value="Acyl-CoA N-acyltransferases (Nat)"/>
    <property type="match status" value="1"/>
</dbReference>
<name>A0A2S2QAQ0_9HEMI</name>
<evidence type="ECO:0000256" key="10">
    <source>
        <dbReference type="ARBA" id="ARBA00051823"/>
    </source>
</evidence>
<evidence type="ECO:0000256" key="1">
    <source>
        <dbReference type="ARBA" id="ARBA00022679"/>
    </source>
</evidence>
<dbReference type="InterPro" id="IPR000182">
    <property type="entry name" value="GNAT_dom"/>
</dbReference>
<dbReference type="FunFam" id="3.40.630.30:FF:000046">
    <property type="entry name" value="Dopamine N-acetyltransferase"/>
    <property type="match status" value="1"/>
</dbReference>
<evidence type="ECO:0000259" key="14">
    <source>
        <dbReference type="PROSITE" id="PS51186"/>
    </source>
</evidence>
<evidence type="ECO:0000256" key="3">
    <source>
        <dbReference type="ARBA" id="ARBA00037926"/>
    </source>
</evidence>
<evidence type="ECO:0000256" key="9">
    <source>
        <dbReference type="ARBA" id="ARBA00051711"/>
    </source>
</evidence>
<comment type="catalytic activity">
    <reaction evidence="8">
        <text>serotonin + (5Z,8Z,11Z,14Z)-eicosatetraenoyl-CoA = N-[(5Z,8Z,11Z,14Z)-eicosatetraenoyl]-serotonin + CoA + H(+)</text>
        <dbReference type="Rhea" id="RHEA:51396"/>
        <dbReference type="ChEBI" id="CHEBI:15378"/>
        <dbReference type="ChEBI" id="CHEBI:57287"/>
        <dbReference type="ChEBI" id="CHEBI:57368"/>
        <dbReference type="ChEBI" id="CHEBI:132255"/>
        <dbReference type="ChEBI" id="CHEBI:350546"/>
    </reaction>
    <physiologicalReaction direction="left-to-right" evidence="8">
        <dbReference type="Rhea" id="RHEA:51397"/>
    </physiologicalReaction>
</comment>
<dbReference type="CDD" id="cd04301">
    <property type="entry name" value="NAT_SF"/>
    <property type="match status" value="1"/>
</dbReference>
<comment type="catalytic activity">
    <reaction evidence="9">
        <text>dopamine + acetyl-CoA = N-acetyldopamine + CoA + H(+)</text>
        <dbReference type="Rhea" id="RHEA:51388"/>
        <dbReference type="ChEBI" id="CHEBI:15378"/>
        <dbReference type="ChEBI" id="CHEBI:57287"/>
        <dbReference type="ChEBI" id="CHEBI:57288"/>
        <dbReference type="ChEBI" id="CHEBI:59905"/>
        <dbReference type="ChEBI" id="CHEBI:125678"/>
    </reaction>
    <physiologicalReaction direction="left-to-right" evidence="9">
        <dbReference type="Rhea" id="RHEA:51389"/>
    </physiologicalReaction>
</comment>
<dbReference type="AlphaFoldDB" id="A0A2S2QAQ0"/>
<dbReference type="EC" id="2.3.1.87" evidence="5"/>
<dbReference type="GO" id="GO:0004059">
    <property type="term" value="F:aralkylamine N-acetyltransferase activity"/>
    <property type="evidence" value="ECO:0007669"/>
    <property type="project" value="UniProtKB-EC"/>
</dbReference>
<dbReference type="Gene3D" id="3.40.630.30">
    <property type="match status" value="1"/>
</dbReference>